<organism evidence="2 3">
    <name type="scientific">Jannaschia pohangensis</name>
    <dbReference type="NCBI Taxonomy" id="390807"/>
    <lineage>
        <taxon>Bacteria</taxon>
        <taxon>Pseudomonadati</taxon>
        <taxon>Pseudomonadota</taxon>
        <taxon>Alphaproteobacteria</taxon>
        <taxon>Rhodobacterales</taxon>
        <taxon>Roseobacteraceae</taxon>
        <taxon>Jannaschia</taxon>
    </lineage>
</organism>
<dbReference type="EMBL" id="FORA01000001">
    <property type="protein sequence ID" value="SFI65382.1"/>
    <property type="molecule type" value="Genomic_DNA"/>
</dbReference>
<reference evidence="2 3" key="1">
    <citation type="submission" date="2016-10" db="EMBL/GenBank/DDBJ databases">
        <authorList>
            <person name="de Groot N.N."/>
        </authorList>
    </citation>
    <scope>NUCLEOTIDE SEQUENCE [LARGE SCALE GENOMIC DNA]</scope>
    <source>
        <strain evidence="2 3">DSM 19073</strain>
    </source>
</reference>
<accession>A0A1I3JYQ0</accession>
<name>A0A1I3JYQ0_9RHOB</name>
<keyword evidence="3" id="KW-1185">Reference proteome</keyword>
<dbReference type="STRING" id="390807.SAMN04488095_1478"/>
<protein>
    <recommendedName>
        <fullName evidence="4">Type II secretion system protein GspC N-terminal domain-containing protein</fullName>
    </recommendedName>
</protein>
<evidence type="ECO:0000256" key="1">
    <source>
        <dbReference type="SAM" id="MobiDB-lite"/>
    </source>
</evidence>
<proteinExistence type="predicted"/>
<gene>
    <name evidence="2" type="ORF">SAMN04488095_1478</name>
</gene>
<evidence type="ECO:0000313" key="2">
    <source>
        <dbReference type="EMBL" id="SFI65382.1"/>
    </source>
</evidence>
<evidence type="ECO:0000313" key="3">
    <source>
        <dbReference type="Proteomes" id="UP000199110"/>
    </source>
</evidence>
<dbReference type="Proteomes" id="UP000199110">
    <property type="component" value="Unassembled WGS sequence"/>
</dbReference>
<evidence type="ECO:0008006" key="4">
    <source>
        <dbReference type="Google" id="ProtNLM"/>
    </source>
</evidence>
<dbReference type="AlphaFoldDB" id="A0A1I3JYQ0"/>
<feature type="region of interest" description="Disordered" evidence="1">
    <location>
        <begin position="75"/>
        <end position="94"/>
    </location>
</feature>
<sequence length="169" mass="18192">MRVLASIGTALLLAGAAGTVALLRETVVSTRSIAADPMSEPVGEGAGTPGPLVTMRRRQRPDVYYASITDRPLFEPSRRPVLTTPEPEPPEPEPEVEIVEDLRPELPMLRILGVMGAGDDSSVLVAPDAAPSTWLRLDDTLAGWTLTAIGPDWIELTRGDAVQRLEMFP</sequence>